<dbReference type="EMBL" id="AHON02000051">
    <property type="protein sequence ID" value="EKO33382.1"/>
    <property type="molecule type" value="Genomic_DNA"/>
</dbReference>
<evidence type="ECO:0000313" key="2">
    <source>
        <dbReference type="Proteomes" id="UP000006329"/>
    </source>
</evidence>
<protein>
    <submittedName>
        <fullName evidence="1">Uncharacterized protein</fullName>
    </submittedName>
</protein>
<proteinExistence type="predicted"/>
<sequence length="53" mass="6238">MPFSKRILENDNNSSNKSCPFRIFRNRIRLLSLETPIFYSSFPFGFQLLLPNA</sequence>
<organism evidence="1 2">
    <name type="scientific">Leptospira santarosai str. MOR084</name>
    <dbReference type="NCBI Taxonomy" id="1049984"/>
    <lineage>
        <taxon>Bacteria</taxon>
        <taxon>Pseudomonadati</taxon>
        <taxon>Spirochaetota</taxon>
        <taxon>Spirochaetia</taxon>
        <taxon>Leptospirales</taxon>
        <taxon>Leptospiraceae</taxon>
        <taxon>Leptospira</taxon>
    </lineage>
</organism>
<dbReference type="Proteomes" id="UP000006329">
    <property type="component" value="Unassembled WGS sequence"/>
</dbReference>
<accession>A0A0E2BPT4</accession>
<keyword evidence="2" id="KW-1185">Reference proteome</keyword>
<comment type="caution">
    <text evidence="1">The sequence shown here is derived from an EMBL/GenBank/DDBJ whole genome shotgun (WGS) entry which is preliminary data.</text>
</comment>
<reference evidence="1" key="1">
    <citation type="submission" date="2012-10" db="EMBL/GenBank/DDBJ databases">
        <authorList>
            <person name="Harkins D.M."/>
            <person name="Durkin A.S."/>
            <person name="Brinkac L.M."/>
            <person name="Haft D.H."/>
            <person name="Selengut J.D."/>
            <person name="Sanka R."/>
            <person name="DePew J."/>
            <person name="Purushe J."/>
            <person name="Matthias M.A."/>
            <person name="Vinetz J.M."/>
            <person name="Sutton G.G."/>
            <person name="Nierman W.C."/>
            <person name="Fouts D.E."/>
        </authorList>
    </citation>
    <scope>NUCLEOTIDE SEQUENCE [LARGE SCALE GENOMIC DNA]</scope>
    <source>
        <strain evidence="1">MOR084</strain>
    </source>
</reference>
<name>A0A0E2BPT4_9LEPT</name>
<gene>
    <name evidence="1" type="ORF">LEP1GSC179_2715</name>
</gene>
<dbReference type="AlphaFoldDB" id="A0A0E2BPT4"/>
<evidence type="ECO:0000313" key="1">
    <source>
        <dbReference type="EMBL" id="EKO33382.1"/>
    </source>
</evidence>